<name>A0A257LVF0_UNCW3</name>
<feature type="non-terminal residue" evidence="1">
    <location>
        <position position="1"/>
    </location>
</feature>
<proteinExistence type="predicted"/>
<organism evidence="1 2">
    <name type="scientific">candidate division WOR-3 bacterium 4484_18</name>
    <dbReference type="NCBI Taxonomy" id="2020626"/>
    <lineage>
        <taxon>Bacteria</taxon>
        <taxon>Bacteria division WOR-3</taxon>
    </lineage>
</organism>
<protein>
    <recommendedName>
        <fullName evidence="3">Outer membrane protein beta-barrel domain-containing protein</fullName>
    </recommendedName>
</protein>
<evidence type="ECO:0008006" key="3">
    <source>
        <dbReference type="Google" id="ProtNLM"/>
    </source>
</evidence>
<comment type="caution">
    <text evidence="1">The sequence shown here is derived from an EMBL/GenBank/DDBJ whole genome shotgun (WGS) entry which is preliminary data.</text>
</comment>
<dbReference type="AlphaFoldDB" id="A0A257LVF0"/>
<evidence type="ECO:0000313" key="1">
    <source>
        <dbReference type="EMBL" id="OYV02731.1"/>
    </source>
</evidence>
<dbReference type="EMBL" id="NMUJ01000057">
    <property type="protein sequence ID" value="OYV02731.1"/>
    <property type="molecule type" value="Genomic_DNA"/>
</dbReference>
<reference evidence="2" key="1">
    <citation type="submission" date="2017-07" db="EMBL/GenBank/DDBJ databases">
        <title>Novel pathways for hydrocarbon cycling and metabolic interdependencies in hydrothermal sediment communities.</title>
        <authorList>
            <person name="Dombrowski N."/>
            <person name="Seitz K."/>
            <person name="Teske A."/>
            <person name="Baker B."/>
        </authorList>
    </citation>
    <scope>NUCLEOTIDE SEQUENCE [LARGE SCALE GENOMIC DNA]</scope>
</reference>
<dbReference type="Proteomes" id="UP000216312">
    <property type="component" value="Unassembled WGS sequence"/>
</dbReference>
<accession>A0A257LVF0</accession>
<gene>
    <name evidence="1" type="ORF">CGW93_04085</name>
</gene>
<evidence type="ECO:0000313" key="2">
    <source>
        <dbReference type="Proteomes" id="UP000216312"/>
    </source>
</evidence>
<sequence length="410" mass="48047">KVGARICYIGNEYGQTTASRELEYAGIEVGKPTYGYIHRHYEHGVGGITDTTYEMGDFNTLGNCRTWEFTLAFAYVPNNDMEYRWDIRLVDFVDKRAIDECYEYFFDNYPHTDSFVDNRSITEIVTGVESYDETDIELFGRLRRYLNNGYFEASVGMTTIRGGVNVNVVDGFTKHTRWRPFYAPDDSLVVEQLWYDSTYDISIGNGVGLGFRVGGKMVVDFNKLTFGMGAYFTYSRYTENVQNKPLIRHIYSYENHDFTMYDDYTREETIIERSKEKMEQRTSTYTLPVGMEYRFGSNDRFRLRMGVIATFSSTMLKTTTSTVTPKIKKVYIDYKDPWRPDTTWTEKYDYHGRIETETTSYDQQVRYMYGFGWQPMDNIQVDFIGFLEGDGGLLDLTTYRNLRLSITFRF</sequence>